<evidence type="ECO:0000313" key="3">
    <source>
        <dbReference type="EMBL" id="TDG05956.1"/>
    </source>
</evidence>
<dbReference type="EMBL" id="SMOD01000017">
    <property type="protein sequence ID" value="TDG05956.1"/>
    <property type="molecule type" value="Genomic_DNA"/>
</dbReference>
<dbReference type="SUPFAM" id="SSF51735">
    <property type="entry name" value="NAD(P)-binding Rossmann-fold domains"/>
    <property type="match status" value="1"/>
</dbReference>
<comment type="similarity">
    <text evidence="1">Belongs to the short-chain dehydrogenases/reductases (SDR) family.</text>
</comment>
<dbReference type="OrthoDB" id="9806974at2"/>
<accession>A0A4R5LC60</accession>
<reference evidence="3 4" key="1">
    <citation type="submission" date="2019-03" db="EMBL/GenBank/DDBJ databases">
        <title>Paraburkholderia sp. isolated from native Mimosa gymnas in Guartela State Park, Brazil.</title>
        <authorList>
            <person name="Paulitsch F."/>
            <person name="Hungria M."/>
            <person name="Delamuta J.R.M."/>
            <person name="Ribeiro R.A."/>
            <person name="Dall'Agnol R."/>
            <person name="Silva J.S.B."/>
        </authorList>
    </citation>
    <scope>NUCLEOTIDE SEQUENCE [LARGE SCALE GENOMIC DNA]</scope>
    <source>
        <strain evidence="3 4">CNPSo 3008</strain>
    </source>
</reference>
<dbReference type="InterPro" id="IPR002347">
    <property type="entry name" value="SDR_fam"/>
</dbReference>
<gene>
    <name evidence="3" type="ORF">E1N52_22205</name>
</gene>
<dbReference type="RefSeq" id="WP_133184883.1">
    <property type="nucleotide sequence ID" value="NZ_SMOD01000017.1"/>
</dbReference>
<sequence length="229" mass="24326">MSIGNKTVIVTGISNGIGLAVADAYLKRGYNVVGIAYTPERSRVAARLGNPDRVSFMAGDIAKPAIARALIDGAIERFGKVDILINNASVFVTKQLMDYTAEDIENMVDTSLRGFIFPSQQAAKHMAANRQGHIVTITANVSVRPEGNMPAFIPSLISGGIHHATRSLATELDTHNVKVNAVAAANVNTTQKIVGAVLHLTDSDVTTGAVIPADEVFTVVTVTHQLNWP</sequence>
<keyword evidence="2" id="KW-0560">Oxidoreductase</keyword>
<dbReference type="Proteomes" id="UP000295606">
    <property type="component" value="Unassembled WGS sequence"/>
</dbReference>
<dbReference type="CDD" id="cd05233">
    <property type="entry name" value="SDR_c"/>
    <property type="match status" value="1"/>
</dbReference>
<evidence type="ECO:0000256" key="2">
    <source>
        <dbReference type="ARBA" id="ARBA00023002"/>
    </source>
</evidence>
<organism evidence="3 4">
    <name type="scientific">Paraburkholderia guartelaensis</name>
    <dbReference type="NCBI Taxonomy" id="2546446"/>
    <lineage>
        <taxon>Bacteria</taxon>
        <taxon>Pseudomonadati</taxon>
        <taxon>Pseudomonadota</taxon>
        <taxon>Betaproteobacteria</taxon>
        <taxon>Burkholderiales</taxon>
        <taxon>Burkholderiaceae</taxon>
        <taxon>Paraburkholderia</taxon>
    </lineage>
</organism>
<dbReference type="PANTHER" id="PTHR43639:SF1">
    <property type="entry name" value="SHORT-CHAIN DEHYDROGENASE_REDUCTASE FAMILY PROTEIN"/>
    <property type="match status" value="1"/>
</dbReference>
<dbReference type="AlphaFoldDB" id="A0A4R5LC60"/>
<protein>
    <submittedName>
        <fullName evidence="3">SDR family oxidoreductase</fullName>
    </submittedName>
</protein>
<evidence type="ECO:0000313" key="4">
    <source>
        <dbReference type="Proteomes" id="UP000295606"/>
    </source>
</evidence>
<dbReference type="InterPro" id="IPR036291">
    <property type="entry name" value="NAD(P)-bd_dom_sf"/>
</dbReference>
<dbReference type="PRINTS" id="PR00081">
    <property type="entry name" value="GDHRDH"/>
</dbReference>
<dbReference type="PANTHER" id="PTHR43639">
    <property type="entry name" value="OXIDOREDUCTASE, SHORT-CHAIN DEHYDROGENASE/REDUCTASE FAMILY (AFU_ORTHOLOGUE AFUA_5G02870)"/>
    <property type="match status" value="1"/>
</dbReference>
<dbReference type="Pfam" id="PF00106">
    <property type="entry name" value="adh_short"/>
    <property type="match status" value="1"/>
</dbReference>
<dbReference type="Gene3D" id="3.40.50.720">
    <property type="entry name" value="NAD(P)-binding Rossmann-like Domain"/>
    <property type="match status" value="1"/>
</dbReference>
<dbReference type="GO" id="GO:0016491">
    <property type="term" value="F:oxidoreductase activity"/>
    <property type="evidence" value="ECO:0007669"/>
    <property type="project" value="UniProtKB-KW"/>
</dbReference>
<evidence type="ECO:0000256" key="1">
    <source>
        <dbReference type="ARBA" id="ARBA00006484"/>
    </source>
</evidence>
<proteinExistence type="inferred from homology"/>
<comment type="caution">
    <text evidence="3">The sequence shown here is derived from an EMBL/GenBank/DDBJ whole genome shotgun (WGS) entry which is preliminary data.</text>
</comment>
<name>A0A4R5LC60_9BURK</name>